<feature type="domain" description="HIT" evidence="15">
    <location>
        <begin position="5"/>
        <end position="117"/>
    </location>
</feature>
<evidence type="ECO:0000256" key="14">
    <source>
        <dbReference type="SAM" id="MobiDB-lite"/>
    </source>
</evidence>
<feature type="coiled-coil region" evidence="13">
    <location>
        <begin position="152"/>
        <end position="179"/>
    </location>
</feature>
<dbReference type="PANTHER" id="PTHR46243:SF1">
    <property type="entry name" value="BIS(5'-ADENOSYL)-TRIPHOSPHATASE"/>
    <property type="match status" value="1"/>
</dbReference>
<evidence type="ECO:0000256" key="1">
    <source>
        <dbReference type="ARBA" id="ARBA00001936"/>
    </source>
</evidence>
<dbReference type="InterPro" id="IPR051884">
    <property type="entry name" value="Bis(5'-adenosyl)-TPase_reg"/>
</dbReference>
<evidence type="ECO:0000256" key="10">
    <source>
        <dbReference type="PIRSR" id="PIRSR639383-3"/>
    </source>
</evidence>
<reference evidence="16 17" key="1">
    <citation type="journal article" date="2009" name="Nature">
        <title>Evolution of pathogenicity and sexual reproduction in eight Candida genomes.</title>
        <authorList>
            <person name="Butler G."/>
            <person name="Rasmussen M.D."/>
            <person name="Lin M.F."/>
            <person name="Santos M.A."/>
            <person name="Sakthikumar S."/>
            <person name="Munro C.A."/>
            <person name="Rheinbay E."/>
            <person name="Grabherr M."/>
            <person name="Forche A."/>
            <person name="Reedy J.L."/>
            <person name="Agrafioti I."/>
            <person name="Arnaud M.B."/>
            <person name="Bates S."/>
            <person name="Brown A.J."/>
            <person name="Brunke S."/>
            <person name="Costanzo M.C."/>
            <person name="Fitzpatrick D.A."/>
            <person name="de Groot P.W."/>
            <person name="Harris D."/>
            <person name="Hoyer L.L."/>
            <person name="Hube B."/>
            <person name="Klis F.M."/>
            <person name="Kodira C."/>
            <person name="Lennard N."/>
            <person name="Logue M.E."/>
            <person name="Martin R."/>
            <person name="Neiman A.M."/>
            <person name="Nikolaou E."/>
            <person name="Quail M.A."/>
            <person name="Quinn J."/>
            <person name="Santos M.C."/>
            <person name="Schmitzberger F.F."/>
            <person name="Sherlock G."/>
            <person name="Shah P."/>
            <person name="Silverstein K.A."/>
            <person name="Skrzypek M.S."/>
            <person name="Soll D."/>
            <person name="Staggs R."/>
            <person name="Stansfield I."/>
            <person name="Stumpf M.P."/>
            <person name="Sudbery P.E."/>
            <person name="Srikantha T."/>
            <person name="Zeng Q."/>
            <person name="Berman J."/>
            <person name="Berriman M."/>
            <person name="Heitman J."/>
            <person name="Gow N.A."/>
            <person name="Lorenz M.C."/>
            <person name="Birren B.W."/>
            <person name="Kellis M."/>
            <person name="Cuomo C.A."/>
        </authorList>
    </citation>
    <scope>NUCLEOTIDE SEQUENCE [LARGE SCALE GENOMIC DNA]</scope>
    <source>
        <strain evidence="17">ATCC 11503 / BCRC 21390 / CBS 2605 / JCM 1781 / NBRC 1676 / NRRL YB-4239</strain>
    </source>
</reference>
<dbReference type="GO" id="GO:0047710">
    <property type="term" value="F:bis(5'-adenosyl)-triphosphatase activity"/>
    <property type="evidence" value="ECO:0007669"/>
    <property type="project" value="UniProtKB-UniRule"/>
</dbReference>
<name>A5DZD8_LODEL</name>
<evidence type="ECO:0000256" key="9">
    <source>
        <dbReference type="PIRSR" id="PIRSR639383-2"/>
    </source>
</evidence>
<dbReference type="Proteomes" id="UP000001996">
    <property type="component" value="Unassembled WGS sequence"/>
</dbReference>
<dbReference type="VEuPathDB" id="FungiDB:LELG_02725"/>
<dbReference type="EMBL" id="CH981526">
    <property type="protein sequence ID" value="EDK44546.1"/>
    <property type="molecule type" value="Genomic_DNA"/>
</dbReference>
<dbReference type="InParanoid" id="A5DZD8"/>
<dbReference type="SUPFAM" id="SSF54197">
    <property type="entry name" value="HIT-like"/>
    <property type="match status" value="1"/>
</dbReference>
<dbReference type="HOGENOM" id="CLU_056776_7_2_1"/>
<dbReference type="FunCoup" id="A5DZD8">
    <property type="interactions" value="165"/>
</dbReference>
<dbReference type="GeneID" id="5232963"/>
<dbReference type="Pfam" id="PF01230">
    <property type="entry name" value="HIT"/>
    <property type="match status" value="1"/>
</dbReference>
<evidence type="ECO:0000259" key="15">
    <source>
        <dbReference type="PROSITE" id="PS51084"/>
    </source>
</evidence>
<evidence type="ECO:0000256" key="2">
    <source>
        <dbReference type="ARBA" id="ARBA00012377"/>
    </source>
</evidence>
<dbReference type="EC" id="3.6.1.29" evidence="2 12"/>
<feature type="compositionally biased region" description="Low complexity" evidence="14">
    <location>
        <begin position="204"/>
        <end position="215"/>
    </location>
</feature>
<sequence>MGSTHDVYFFRYLVNKQVFFRSRLTYALVNLKPLVPGHVLVVPLRTSVLRFSDLIPDESVDYMNTLQLIHKFIIKHYKADSLNIAIQDGPELGQLIPHLHTHIIPRYKTDGFGDSIYEKLEKFDLDTRYQDFEKRKQIAIQVREQQETNELNQDDSQRIERLEDVMAEEAKELAKALTSFMDEDGATDKFANITRRQEHHHQHSNSNSNSSKNIA</sequence>
<keyword evidence="13" id="KW-0175">Coiled coil</keyword>
<dbReference type="KEGG" id="lel:PVL30_003569"/>
<dbReference type="OMA" id="QVVHQFI"/>
<keyword evidence="5 12" id="KW-0378">Hydrolase</keyword>
<dbReference type="Gene3D" id="3.30.428.10">
    <property type="entry name" value="HIT-like"/>
    <property type="match status" value="1"/>
</dbReference>
<dbReference type="PROSITE" id="PS51084">
    <property type="entry name" value="HIT_2"/>
    <property type="match status" value="1"/>
</dbReference>
<dbReference type="STRING" id="379508.A5DZD8"/>
<dbReference type="AlphaFoldDB" id="A5DZD8"/>
<keyword evidence="4 12" id="KW-0547">Nucleotide-binding</keyword>
<evidence type="ECO:0000256" key="4">
    <source>
        <dbReference type="ARBA" id="ARBA00022741"/>
    </source>
</evidence>
<evidence type="ECO:0000256" key="13">
    <source>
        <dbReference type="SAM" id="Coils"/>
    </source>
</evidence>
<dbReference type="eggNOG" id="KOG3379">
    <property type="taxonomic scope" value="Eukaryota"/>
</dbReference>
<dbReference type="OrthoDB" id="680339at2759"/>
<evidence type="ECO:0000256" key="7">
    <source>
        <dbReference type="ARBA" id="ARBA00047780"/>
    </source>
</evidence>
<dbReference type="FunFam" id="3.30.428.10:FF:000011">
    <property type="entry name" value="Fragile histidine triad"/>
    <property type="match status" value="1"/>
</dbReference>
<comment type="function">
    <text evidence="6">Cleaves A-5'-PPP-5'A to yield AMP and ADP. Can cleave all dinucleoside polyphosphates, provided the phosphate chain contains at least 3 phosphates and that 1 of the 2 bases composing the nucleotide is a purine. Is most effective on dinucleoside triphosphates. Negatively regulates intracellular dinucleoside polyphosphate levels, which elevate following heat shock.</text>
</comment>
<feature type="site" description="Important for induction of apoptosis" evidence="10">
    <location>
        <position position="117"/>
    </location>
</feature>
<evidence type="ECO:0000256" key="11">
    <source>
        <dbReference type="PROSITE-ProRule" id="PRU00464"/>
    </source>
</evidence>
<dbReference type="PANTHER" id="PTHR46243">
    <property type="entry name" value="BIS(5'-ADENOSYL)-TRIPHOSPHATASE"/>
    <property type="match status" value="1"/>
</dbReference>
<dbReference type="GO" id="GO:0000166">
    <property type="term" value="F:nucleotide binding"/>
    <property type="evidence" value="ECO:0007669"/>
    <property type="project" value="UniProtKB-KW"/>
</dbReference>
<evidence type="ECO:0000256" key="8">
    <source>
        <dbReference type="PIRSR" id="PIRSR639383-1"/>
    </source>
</evidence>
<evidence type="ECO:0000256" key="12">
    <source>
        <dbReference type="RuleBase" id="RU366076"/>
    </source>
</evidence>
<evidence type="ECO:0000313" key="17">
    <source>
        <dbReference type="Proteomes" id="UP000001996"/>
    </source>
</evidence>
<evidence type="ECO:0000256" key="6">
    <source>
        <dbReference type="ARBA" id="ARBA00025241"/>
    </source>
</evidence>
<evidence type="ECO:0000256" key="3">
    <source>
        <dbReference type="ARBA" id="ARBA00014605"/>
    </source>
</evidence>
<dbReference type="CDD" id="cd01275">
    <property type="entry name" value="FHIT"/>
    <property type="match status" value="1"/>
</dbReference>
<dbReference type="InterPro" id="IPR036265">
    <property type="entry name" value="HIT-like_sf"/>
</dbReference>
<keyword evidence="17" id="KW-1185">Reference proteome</keyword>
<feature type="active site" description="Tele-AMP-histidine intermediate" evidence="8">
    <location>
        <position position="100"/>
    </location>
</feature>
<evidence type="ECO:0000313" key="16">
    <source>
        <dbReference type="EMBL" id="EDK44546.1"/>
    </source>
</evidence>
<evidence type="ECO:0000256" key="5">
    <source>
        <dbReference type="ARBA" id="ARBA00022801"/>
    </source>
</evidence>
<feature type="binding site" evidence="9">
    <location>
        <position position="30"/>
    </location>
    <ligand>
        <name>substrate</name>
    </ligand>
</feature>
<feature type="binding site" evidence="9">
    <location>
        <position position="87"/>
    </location>
    <ligand>
        <name>substrate</name>
    </ligand>
</feature>
<gene>
    <name evidence="16" type="ORF">LELG_02725</name>
</gene>
<protein>
    <recommendedName>
        <fullName evidence="3 12">Bis(5'-adenosyl)-triphosphatase</fullName>
        <ecNumber evidence="2 12">3.6.1.29</ecNumber>
    </recommendedName>
</protein>
<comment type="catalytic activity">
    <reaction evidence="7 12">
        <text>P(1),P(3)-bis(5'-adenosyl) triphosphate + H2O = AMP + ADP + 2 H(+)</text>
        <dbReference type="Rhea" id="RHEA:13893"/>
        <dbReference type="ChEBI" id="CHEBI:15377"/>
        <dbReference type="ChEBI" id="CHEBI:15378"/>
        <dbReference type="ChEBI" id="CHEBI:58529"/>
        <dbReference type="ChEBI" id="CHEBI:456215"/>
        <dbReference type="ChEBI" id="CHEBI:456216"/>
        <dbReference type="EC" id="3.6.1.29"/>
    </reaction>
</comment>
<comment type="cofactor">
    <cofactor evidence="1 12">
        <name>Mn(2+)</name>
        <dbReference type="ChEBI" id="CHEBI:29035"/>
    </cofactor>
</comment>
<dbReference type="InterPro" id="IPR039383">
    <property type="entry name" value="FHIT"/>
</dbReference>
<organism evidence="16 17">
    <name type="scientific">Lodderomyces elongisporus (strain ATCC 11503 / CBS 2605 / JCM 1781 / NBRC 1676 / NRRL YB-4239)</name>
    <name type="common">Yeast</name>
    <name type="synonym">Saccharomyces elongisporus</name>
    <dbReference type="NCBI Taxonomy" id="379508"/>
    <lineage>
        <taxon>Eukaryota</taxon>
        <taxon>Fungi</taxon>
        <taxon>Dikarya</taxon>
        <taxon>Ascomycota</taxon>
        <taxon>Saccharomycotina</taxon>
        <taxon>Pichiomycetes</taxon>
        <taxon>Debaryomycetaceae</taxon>
        <taxon>Candida/Lodderomyces clade</taxon>
        <taxon>Lodderomyces</taxon>
    </lineage>
</organism>
<dbReference type="InterPro" id="IPR011146">
    <property type="entry name" value="HIT-like"/>
</dbReference>
<feature type="binding site" evidence="9">
    <location>
        <position position="102"/>
    </location>
    <ligand>
        <name>substrate</name>
    </ligand>
</feature>
<accession>A5DZD8</accession>
<proteinExistence type="predicted"/>
<feature type="region of interest" description="Disordered" evidence="14">
    <location>
        <begin position="188"/>
        <end position="215"/>
    </location>
</feature>
<feature type="short sequence motif" description="Histidine triad motif" evidence="11">
    <location>
        <begin position="98"/>
        <end position="102"/>
    </location>
</feature>